<dbReference type="EMBL" id="CM056812">
    <property type="protein sequence ID" value="KAJ8617831.1"/>
    <property type="molecule type" value="Genomic_DNA"/>
</dbReference>
<organism evidence="1 2">
    <name type="scientific">Persea americana</name>
    <name type="common">Avocado</name>
    <dbReference type="NCBI Taxonomy" id="3435"/>
    <lineage>
        <taxon>Eukaryota</taxon>
        <taxon>Viridiplantae</taxon>
        <taxon>Streptophyta</taxon>
        <taxon>Embryophyta</taxon>
        <taxon>Tracheophyta</taxon>
        <taxon>Spermatophyta</taxon>
        <taxon>Magnoliopsida</taxon>
        <taxon>Magnoliidae</taxon>
        <taxon>Laurales</taxon>
        <taxon>Lauraceae</taxon>
        <taxon>Persea</taxon>
    </lineage>
</organism>
<keyword evidence="2" id="KW-1185">Reference proteome</keyword>
<protein>
    <submittedName>
        <fullName evidence="1">Uncharacterized protein</fullName>
    </submittedName>
</protein>
<evidence type="ECO:0000313" key="2">
    <source>
        <dbReference type="Proteomes" id="UP001234297"/>
    </source>
</evidence>
<reference evidence="1 2" key="1">
    <citation type="journal article" date="2022" name="Hortic Res">
        <title>A haplotype resolved chromosomal level avocado genome allows analysis of novel avocado genes.</title>
        <authorList>
            <person name="Nath O."/>
            <person name="Fletcher S.J."/>
            <person name="Hayward A."/>
            <person name="Shaw L.M."/>
            <person name="Masouleh A.K."/>
            <person name="Furtado A."/>
            <person name="Henry R.J."/>
            <person name="Mitter N."/>
        </authorList>
    </citation>
    <scope>NUCLEOTIDE SEQUENCE [LARGE SCALE GENOMIC DNA]</scope>
    <source>
        <strain evidence="2">cv. Hass</strain>
    </source>
</reference>
<accession>A0ACC2K9S4</accession>
<dbReference type="Proteomes" id="UP001234297">
    <property type="component" value="Chromosome 4"/>
</dbReference>
<evidence type="ECO:0000313" key="1">
    <source>
        <dbReference type="EMBL" id="KAJ8617831.1"/>
    </source>
</evidence>
<proteinExistence type="predicted"/>
<comment type="caution">
    <text evidence="1">The sequence shown here is derived from an EMBL/GenBank/DDBJ whole genome shotgun (WGS) entry which is preliminary data.</text>
</comment>
<name>A0ACC2K9S4_PERAE</name>
<gene>
    <name evidence="1" type="ORF">MRB53_014017</name>
</gene>
<sequence length="165" mass="18063">MPFESIENLTSFLFDDTEPIITTPEEMKIYNEIYLDFERCLEPEPITTFGGENTTVLSGAMAEAVEPVATLGEMNTSTHIKAPAGEAVEHPKDEHQLGVPSSPYEVIISQSTVTESSMKGCEKNTEASQWPDLIPEAWTTDVKVPENGSSTAEKDQVIRSIGPSK</sequence>